<feature type="transmembrane region" description="Helical" evidence="13">
    <location>
        <begin position="485"/>
        <end position="511"/>
    </location>
</feature>
<keyword evidence="6 14" id="KW-0732">Signal</keyword>
<evidence type="ECO:0000256" key="13">
    <source>
        <dbReference type="SAM" id="Phobius"/>
    </source>
</evidence>
<evidence type="ECO:0000256" key="1">
    <source>
        <dbReference type="ARBA" id="ARBA00004479"/>
    </source>
</evidence>
<dbReference type="PANTHER" id="PTHR24365">
    <property type="entry name" value="TOLL-LIKE RECEPTOR"/>
    <property type="match status" value="1"/>
</dbReference>
<dbReference type="GO" id="GO:0045087">
    <property type="term" value="P:innate immune response"/>
    <property type="evidence" value="ECO:0007669"/>
    <property type="project" value="UniProtKB-KW"/>
</dbReference>
<evidence type="ECO:0000256" key="14">
    <source>
        <dbReference type="SAM" id="SignalP"/>
    </source>
</evidence>
<dbReference type="EMBL" id="JAZGQO010000003">
    <property type="protein sequence ID" value="KAK6188283.1"/>
    <property type="molecule type" value="Genomic_DNA"/>
</dbReference>
<keyword evidence="11" id="KW-0675">Receptor</keyword>
<evidence type="ECO:0000256" key="8">
    <source>
        <dbReference type="ARBA" id="ARBA00022859"/>
    </source>
</evidence>
<dbReference type="Pfam" id="PF01582">
    <property type="entry name" value="TIR"/>
    <property type="match status" value="1"/>
</dbReference>
<dbReference type="InterPro" id="IPR032675">
    <property type="entry name" value="LRR_dom_sf"/>
</dbReference>
<comment type="similarity">
    <text evidence="2">Belongs to the Toll-like receptor family.</text>
</comment>
<evidence type="ECO:0000256" key="7">
    <source>
        <dbReference type="ARBA" id="ARBA00022737"/>
    </source>
</evidence>
<dbReference type="SMART" id="SM00369">
    <property type="entry name" value="LRR_TYP"/>
    <property type="match status" value="7"/>
</dbReference>
<dbReference type="InterPro" id="IPR003591">
    <property type="entry name" value="Leu-rich_rpt_typical-subtyp"/>
</dbReference>
<dbReference type="PROSITE" id="PS50104">
    <property type="entry name" value="TIR"/>
    <property type="match status" value="1"/>
</dbReference>
<evidence type="ECO:0000256" key="6">
    <source>
        <dbReference type="ARBA" id="ARBA00022729"/>
    </source>
</evidence>
<dbReference type="Proteomes" id="UP001347796">
    <property type="component" value="Unassembled WGS sequence"/>
</dbReference>
<feature type="signal peptide" evidence="14">
    <location>
        <begin position="1"/>
        <end position="17"/>
    </location>
</feature>
<dbReference type="InterPro" id="IPR035897">
    <property type="entry name" value="Toll_tir_struct_dom_sf"/>
</dbReference>
<dbReference type="SMART" id="SM00255">
    <property type="entry name" value="TIR"/>
    <property type="match status" value="1"/>
</dbReference>
<keyword evidence="8" id="KW-0391">Immunity</keyword>
<dbReference type="FunFam" id="3.40.50.10140:FF:000001">
    <property type="entry name" value="Toll-like receptor 2"/>
    <property type="match status" value="1"/>
</dbReference>
<dbReference type="InterPro" id="IPR000157">
    <property type="entry name" value="TIR_dom"/>
</dbReference>
<sequence>MLASFVLTMIAGTLVFSKDACDSGLCTCSGEGALCRGLNLTYIPKFPKRIRNVMFNYNNLRKLEENTFSNLSTLNVHKLAIAYNHIQNYGNITLDNLHHLKIFFLTGNLLKSISLPNVIHSISRLKLSILGLKNTGVTNIPEDLFKVYKSSKRPSLEQIDLSWNKIHLFNLSVFKPLKHLKILDLTGNKLADLSSIIMDRGLDLRELSLSSNYLNFFPNFCPNGTAYFRNLAFLKLENNSIRFIIPGHMNCLKKLNHLGLSYNSITTIEPDTFYFLSSLLYLTLDRQSDTKSYFNPRGRAFNNTKLTKLNLYGNKLKSNHLDPQAFDGADSLKLLTLSNNHLTNTENLNKALSSLKSLHVLLIQNNYLYSLPNVLRDGLPSLTTLDLKYNFISSWPARFFHNKKDMFDINLQYNILKTVTSEMFPKSLRDTLTTIRLNGNPFVCNCELVWFIQWIHRESYKFVGYPEDYRCLSITEKICLNNTGVFISVTTLTCFFIFVIFIMSVIYKYIWHIKYHIYMWRYRPKELLDIAEKHFVYDVFVAYCVKDSDWVLDDLVSTIEDGENIKLCIHERDFLGGKMIIDNIVQHMESSRKVLVVLSNDFARSKWCQFEMSLAQKLVIDMCIESIVVVLLENIATVNMSKSLDALLKTTTYIAWDDQDEGGLEFWERLKTSVKREIDGH</sequence>
<keyword evidence="12" id="KW-0325">Glycoprotein</keyword>
<evidence type="ECO:0000259" key="15">
    <source>
        <dbReference type="PROSITE" id="PS50104"/>
    </source>
</evidence>
<evidence type="ECO:0000256" key="12">
    <source>
        <dbReference type="ARBA" id="ARBA00023180"/>
    </source>
</evidence>
<dbReference type="Pfam" id="PF13855">
    <property type="entry name" value="LRR_8"/>
    <property type="match status" value="1"/>
</dbReference>
<evidence type="ECO:0000256" key="5">
    <source>
        <dbReference type="ARBA" id="ARBA00022692"/>
    </source>
</evidence>
<gene>
    <name evidence="16" type="ORF">SNE40_004493</name>
</gene>
<keyword evidence="5 13" id="KW-0812">Transmembrane</keyword>
<dbReference type="SUPFAM" id="SSF52200">
    <property type="entry name" value="Toll/Interleukin receptor TIR domain"/>
    <property type="match status" value="1"/>
</dbReference>
<keyword evidence="10 13" id="KW-0472">Membrane</keyword>
<dbReference type="GO" id="GO:0007165">
    <property type="term" value="P:signal transduction"/>
    <property type="evidence" value="ECO:0007669"/>
    <property type="project" value="InterPro"/>
</dbReference>
<proteinExistence type="inferred from homology"/>
<protein>
    <recommendedName>
        <fullName evidence="15">TIR domain-containing protein</fullName>
    </recommendedName>
</protein>
<dbReference type="PANTHER" id="PTHR24365:SF530">
    <property type="entry name" value="MSTPROX-RELATED"/>
    <property type="match status" value="1"/>
</dbReference>
<organism evidence="16 17">
    <name type="scientific">Patella caerulea</name>
    <name type="common">Rayed Mediterranean limpet</name>
    <dbReference type="NCBI Taxonomy" id="87958"/>
    <lineage>
        <taxon>Eukaryota</taxon>
        <taxon>Metazoa</taxon>
        <taxon>Spiralia</taxon>
        <taxon>Lophotrochozoa</taxon>
        <taxon>Mollusca</taxon>
        <taxon>Gastropoda</taxon>
        <taxon>Patellogastropoda</taxon>
        <taxon>Patelloidea</taxon>
        <taxon>Patellidae</taxon>
        <taxon>Patella</taxon>
    </lineage>
</organism>
<evidence type="ECO:0000256" key="2">
    <source>
        <dbReference type="ARBA" id="ARBA00009634"/>
    </source>
</evidence>
<evidence type="ECO:0000256" key="9">
    <source>
        <dbReference type="ARBA" id="ARBA00022989"/>
    </source>
</evidence>
<evidence type="ECO:0000256" key="10">
    <source>
        <dbReference type="ARBA" id="ARBA00023136"/>
    </source>
</evidence>
<dbReference type="InterPro" id="IPR001611">
    <property type="entry name" value="Leu-rich_rpt"/>
</dbReference>
<feature type="chain" id="PRO_5042976765" description="TIR domain-containing protein" evidence="14">
    <location>
        <begin position="18"/>
        <end position="681"/>
    </location>
</feature>
<keyword evidence="3" id="KW-0399">Innate immunity</keyword>
<keyword evidence="17" id="KW-1185">Reference proteome</keyword>
<dbReference type="GO" id="GO:0005886">
    <property type="term" value="C:plasma membrane"/>
    <property type="evidence" value="ECO:0007669"/>
    <property type="project" value="TreeGrafter"/>
</dbReference>
<dbReference type="AlphaFoldDB" id="A0AAN8K305"/>
<evidence type="ECO:0000256" key="3">
    <source>
        <dbReference type="ARBA" id="ARBA00022588"/>
    </source>
</evidence>
<dbReference type="Gene3D" id="3.40.50.10140">
    <property type="entry name" value="Toll/interleukin-1 receptor homology (TIR) domain"/>
    <property type="match status" value="1"/>
</dbReference>
<keyword evidence="9 13" id="KW-1133">Transmembrane helix</keyword>
<dbReference type="GO" id="GO:0038023">
    <property type="term" value="F:signaling receptor activity"/>
    <property type="evidence" value="ECO:0007669"/>
    <property type="project" value="TreeGrafter"/>
</dbReference>
<evidence type="ECO:0000256" key="11">
    <source>
        <dbReference type="ARBA" id="ARBA00023170"/>
    </source>
</evidence>
<accession>A0AAN8K305</accession>
<comment type="subcellular location">
    <subcellularLocation>
        <location evidence="1">Membrane</location>
        <topology evidence="1">Single-pass type I membrane protein</topology>
    </subcellularLocation>
</comment>
<dbReference type="Gene3D" id="3.80.10.10">
    <property type="entry name" value="Ribonuclease Inhibitor"/>
    <property type="match status" value="3"/>
</dbReference>
<keyword evidence="4" id="KW-0433">Leucine-rich repeat</keyword>
<dbReference type="SUPFAM" id="SSF52058">
    <property type="entry name" value="L domain-like"/>
    <property type="match status" value="2"/>
</dbReference>
<comment type="caution">
    <text evidence="16">The sequence shown here is derived from an EMBL/GenBank/DDBJ whole genome shotgun (WGS) entry which is preliminary data.</text>
</comment>
<evidence type="ECO:0000313" key="17">
    <source>
        <dbReference type="Proteomes" id="UP001347796"/>
    </source>
</evidence>
<keyword evidence="7" id="KW-0677">Repeat</keyword>
<dbReference type="SMART" id="SM00365">
    <property type="entry name" value="LRR_SD22"/>
    <property type="match status" value="6"/>
</dbReference>
<reference evidence="16 17" key="1">
    <citation type="submission" date="2024-01" db="EMBL/GenBank/DDBJ databases">
        <title>The genome of the rayed Mediterranean limpet Patella caerulea (Linnaeus, 1758).</title>
        <authorList>
            <person name="Anh-Thu Weber A."/>
            <person name="Halstead-Nussloch G."/>
        </authorList>
    </citation>
    <scope>NUCLEOTIDE SEQUENCE [LARGE SCALE GENOMIC DNA]</scope>
    <source>
        <strain evidence="16">AATW-2023a</strain>
        <tissue evidence="16">Whole specimen</tissue>
    </source>
</reference>
<evidence type="ECO:0000313" key="16">
    <source>
        <dbReference type="EMBL" id="KAK6188283.1"/>
    </source>
</evidence>
<evidence type="ECO:0000256" key="4">
    <source>
        <dbReference type="ARBA" id="ARBA00022614"/>
    </source>
</evidence>
<dbReference type="PROSITE" id="PS51450">
    <property type="entry name" value="LRR"/>
    <property type="match status" value="3"/>
</dbReference>
<name>A0AAN8K305_PATCE</name>
<feature type="domain" description="TIR" evidence="15">
    <location>
        <begin position="535"/>
        <end position="674"/>
    </location>
</feature>